<comment type="caution">
    <text evidence="2">The sequence shown here is derived from an EMBL/GenBank/DDBJ whole genome shotgun (WGS) entry which is preliminary data.</text>
</comment>
<feature type="chain" id="PRO_5042210156" evidence="1">
    <location>
        <begin position="25"/>
        <end position="236"/>
    </location>
</feature>
<reference evidence="2" key="1">
    <citation type="submission" date="2022-01" db="EMBL/GenBank/DDBJ databases">
        <title>Draft genome sequence of Sabulilitoribacter arenilitoris KCTC 52401.</title>
        <authorList>
            <person name="Oh J.-S."/>
        </authorList>
    </citation>
    <scope>NUCLEOTIDE SEQUENCE</scope>
    <source>
        <strain evidence="2">HMF6543</strain>
    </source>
</reference>
<keyword evidence="1" id="KW-0732">Signal</keyword>
<evidence type="ECO:0000256" key="1">
    <source>
        <dbReference type="SAM" id="SignalP"/>
    </source>
</evidence>
<dbReference type="EMBL" id="JAKKDU010000010">
    <property type="protein sequence ID" value="MCF7568606.1"/>
    <property type="molecule type" value="Genomic_DNA"/>
</dbReference>
<proteinExistence type="predicted"/>
<gene>
    <name evidence="2" type="ORF">L3X37_09540</name>
</gene>
<organism evidence="2 3">
    <name type="scientific">Wocania arenilitoris</name>
    <dbReference type="NCBI Taxonomy" id="2044858"/>
    <lineage>
        <taxon>Bacteria</taxon>
        <taxon>Pseudomonadati</taxon>
        <taxon>Bacteroidota</taxon>
        <taxon>Flavobacteriia</taxon>
        <taxon>Flavobacteriales</taxon>
        <taxon>Flavobacteriaceae</taxon>
        <taxon>Wocania</taxon>
    </lineage>
</organism>
<evidence type="ECO:0000313" key="3">
    <source>
        <dbReference type="Proteomes" id="UP001199795"/>
    </source>
</evidence>
<protein>
    <submittedName>
        <fullName evidence="2">Uncharacterized protein</fullName>
    </submittedName>
</protein>
<accession>A0AAE3END0</accession>
<feature type="signal peptide" evidence="1">
    <location>
        <begin position="1"/>
        <end position="24"/>
    </location>
</feature>
<sequence>MKRLVLLFTGLLIGLTTVSATVSATELNYKNQKTKLDKMKRYRYAQPIMFVERGVEFLVFPDGSFDFNTAYENTFYNDSYYRKRTSKRSNVNTTYGTSGKRVKHTLYRHRNRGVSISHDRDGKVRRIGNIFLNYDRNGRLKRAGSIYMNYKRNGTLTQVGGLIIKYNHWGEIVHTRGQVKHFSNSCNICGVSSCDIDHNQRDRDYDDDDWYEHDDDENYYYYKQNGKIKKHKKRKR</sequence>
<evidence type="ECO:0000313" key="2">
    <source>
        <dbReference type="EMBL" id="MCF7568606.1"/>
    </source>
</evidence>
<dbReference type="AlphaFoldDB" id="A0AAE3END0"/>
<name>A0AAE3END0_9FLAO</name>
<dbReference type="RefSeq" id="WP_237239946.1">
    <property type="nucleotide sequence ID" value="NZ_JAKKDU010000010.1"/>
</dbReference>
<dbReference type="Proteomes" id="UP001199795">
    <property type="component" value="Unassembled WGS sequence"/>
</dbReference>
<keyword evidence="3" id="KW-1185">Reference proteome</keyword>